<feature type="compositionally biased region" description="Basic and acidic residues" evidence="1">
    <location>
        <begin position="185"/>
        <end position="201"/>
    </location>
</feature>
<dbReference type="EMBL" id="MU128996">
    <property type="protein sequence ID" value="KAF9511721.1"/>
    <property type="molecule type" value="Genomic_DNA"/>
</dbReference>
<feature type="region of interest" description="Disordered" evidence="1">
    <location>
        <begin position="167"/>
        <end position="217"/>
    </location>
</feature>
<name>A0A9P6ATP9_9AGAM</name>
<reference evidence="2" key="1">
    <citation type="journal article" date="2020" name="Nat. Commun.">
        <title>Large-scale genome sequencing of mycorrhizal fungi provides insights into the early evolution of symbiotic traits.</title>
        <authorList>
            <person name="Miyauchi S."/>
            <person name="Kiss E."/>
            <person name="Kuo A."/>
            <person name="Drula E."/>
            <person name="Kohler A."/>
            <person name="Sanchez-Garcia M."/>
            <person name="Morin E."/>
            <person name="Andreopoulos B."/>
            <person name="Barry K.W."/>
            <person name="Bonito G."/>
            <person name="Buee M."/>
            <person name="Carver A."/>
            <person name="Chen C."/>
            <person name="Cichocki N."/>
            <person name="Clum A."/>
            <person name="Culley D."/>
            <person name="Crous P.W."/>
            <person name="Fauchery L."/>
            <person name="Girlanda M."/>
            <person name="Hayes R.D."/>
            <person name="Keri Z."/>
            <person name="LaButti K."/>
            <person name="Lipzen A."/>
            <person name="Lombard V."/>
            <person name="Magnuson J."/>
            <person name="Maillard F."/>
            <person name="Murat C."/>
            <person name="Nolan M."/>
            <person name="Ohm R.A."/>
            <person name="Pangilinan J."/>
            <person name="Pereira M.F."/>
            <person name="Perotto S."/>
            <person name="Peter M."/>
            <person name="Pfister S."/>
            <person name="Riley R."/>
            <person name="Sitrit Y."/>
            <person name="Stielow J.B."/>
            <person name="Szollosi G."/>
            <person name="Zifcakova L."/>
            <person name="Stursova M."/>
            <person name="Spatafora J.W."/>
            <person name="Tedersoo L."/>
            <person name="Vaario L.M."/>
            <person name="Yamada A."/>
            <person name="Yan M."/>
            <person name="Wang P."/>
            <person name="Xu J."/>
            <person name="Bruns T."/>
            <person name="Baldrian P."/>
            <person name="Vilgalys R."/>
            <person name="Dunand C."/>
            <person name="Henrissat B."/>
            <person name="Grigoriev I.V."/>
            <person name="Hibbett D."/>
            <person name="Nagy L.G."/>
            <person name="Martin F.M."/>
        </authorList>
    </citation>
    <scope>NUCLEOTIDE SEQUENCE</scope>
    <source>
        <strain evidence="2">UP504</strain>
    </source>
</reference>
<feature type="compositionally biased region" description="Low complexity" evidence="1">
    <location>
        <begin position="202"/>
        <end position="217"/>
    </location>
</feature>
<proteinExistence type="predicted"/>
<dbReference type="AlphaFoldDB" id="A0A9P6ATP9"/>
<keyword evidence="3" id="KW-1185">Reference proteome</keyword>
<feature type="region of interest" description="Disordered" evidence="1">
    <location>
        <begin position="71"/>
        <end position="98"/>
    </location>
</feature>
<evidence type="ECO:0000256" key="1">
    <source>
        <dbReference type="SAM" id="MobiDB-lite"/>
    </source>
</evidence>
<gene>
    <name evidence="2" type="ORF">BS47DRAFT_1136554</name>
</gene>
<accession>A0A9P6ATP9</accession>
<sequence>MGDQRAWRIRHIYEYYWFCQLSPSRVVADPCQCLPHPPAPRSIRSAHHNDTYDRRHSLILFSNQLQQVRPPPLALGASNAPPAIEKASPLPPAETTPTSSLFPSYELSNVPYAPPYTLGSGVPVSSPTVFPSMPATTIYPPAPPLASELSLSLPSLSSWRVRPVSFGLPSRPEDQGSSCSSHVQALREENSSEVRLQRRPSELPSSLPSRTTTHPVPAAAAHGSVHLATQTNPLFGDLHPPYCLL</sequence>
<comment type="caution">
    <text evidence="2">The sequence shown here is derived from an EMBL/GenBank/DDBJ whole genome shotgun (WGS) entry which is preliminary data.</text>
</comment>
<evidence type="ECO:0000313" key="3">
    <source>
        <dbReference type="Proteomes" id="UP000886523"/>
    </source>
</evidence>
<protein>
    <submittedName>
        <fullName evidence="2">Uncharacterized protein</fullName>
    </submittedName>
</protein>
<evidence type="ECO:0000313" key="2">
    <source>
        <dbReference type="EMBL" id="KAF9511721.1"/>
    </source>
</evidence>
<organism evidence="2 3">
    <name type="scientific">Hydnum rufescens UP504</name>
    <dbReference type="NCBI Taxonomy" id="1448309"/>
    <lineage>
        <taxon>Eukaryota</taxon>
        <taxon>Fungi</taxon>
        <taxon>Dikarya</taxon>
        <taxon>Basidiomycota</taxon>
        <taxon>Agaricomycotina</taxon>
        <taxon>Agaricomycetes</taxon>
        <taxon>Cantharellales</taxon>
        <taxon>Hydnaceae</taxon>
        <taxon>Hydnum</taxon>
    </lineage>
</organism>
<dbReference type="Proteomes" id="UP000886523">
    <property type="component" value="Unassembled WGS sequence"/>
</dbReference>